<dbReference type="Gene3D" id="3.40.640.10">
    <property type="entry name" value="Type I PLP-dependent aspartate aminotransferase-like (Major domain)"/>
    <property type="match status" value="1"/>
</dbReference>
<dbReference type="GO" id="GO:0004015">
    <property type="term" value="F:adenosylmethionine-8-amino-7-oxononanoate transaminase activity"/>
    <property type="evidence" value="ECO:0007669"/>
    <property type="project" value="TreeGrafter"/>
</dbReference>
<dbReference type="PANTHER" id="PTHR42684:SF3">
    <property type="entry name" value="ADENOSYLMETHIONINE-8-AMINO-7-OXONONANOATE AMINOTRANSFERASE"/>
    <property type="match status" value="1"/>
</dbReference>
<dbReference type="AlphaFoldDB" id="A0A830HDZ8"/>
<dbReference type="Gene3D" id="3.40.50.300">
    <property type="entry name" value="P-loop containing nucleotide triphosphate hydrolases"/>
    <property type="match status" value="1"/>
</dbReference>
<evidence type="ECO:0000313" key="6">
    <source>
        <dbReference type="Proteomes" id="UP000660262"/>
    </source>
</evidence>
<dbReference type="InterPro" id="IPR027417">
    <property type="entry name" value="P-loop_NTPase"/>
</dbReference>
<name>A0A830HDZ8_9CHLO</name>
<sequence>MHVMSAMHVRAFFIGANSFKNRLISSSSLHVACSHHAAAVPPPRSSCGDHLISSSFVSSAAQTSQPQSSVSSASSPRLLLWGANTDVGKTLVSAAISAAILRTQTQLLYLKPVQTGFPRDSDARRVVAVCQALHGANSSANVWGPHATQAAPEPSSSSSQSPANPTTLVAHTRFAWNAAVSPHAAAHAEGLRGAYASAIRDDLEDVIQHNQERVVLVETAGGPLSPTADGTLQADALAPIASKTPWHNVLVADARLGGISATLAAGETLSSRGMVPRTIVLLDEKGEESGVPFDNAGAISTHAAKGTHVAVAPAIREEESLVDWVARTSDEFDKIVERIVSYDQPKAKLPSPTTSACPYESARTAVTSSSSGDDFKMPAWHAVGSAHVWLPYMQHLTAPPAIAVRAARGGRLLLHDDGRFDARFRDEAEGGLVSIVDGASSWWTACHGYAHTHIASAVASQMARAPHVMLGGMLHEPASVLASRLAAIAPVARNDDDEGRDEADATYAADPRWSGARVFFSESGSVSVEVAIKVALQYHMNRGRTARRHVAYLKNAYHGDTLGTMAVCDPEEGMHTKFARALPAHGPMITLPLRHGVGVAPAPRGLASGHLTEAESEAVDAAIEKLLASSDHLAALVVEPLVQGAGGFTMYHPEALRRLANACRSRDIVLIADEIMTGFGRITGADGELFACSMAGVRADVVTVSKALTGGTCALAATIASPRLFRAFLSSTDPEACLMHGPTYSGNPLACAAANASLDLFGVGYPDGVDAPEEALSPREDRLDQVSRMESHFSSSLAAVRQLPGVHDVRVTGALAVVQLDHMLSSTSSSFLKDRFLRAHGCFIRPFRDVVYLAPPFVLDASERDRLCTAVSSGLSEWAEERSKGRL</sequence>
<dbReference type="Gene3D" id="3.90.1150.10">
    <property type="entry name" value="Aspartate Aminotransferase, domain 1"/>
    <property type="match status" value="1"/>
</dbReference>
<accession>A0A830HDZ8</accession>
<comment type="caution">
    <text evidence="5">The sequence shown here is derived from an EMBL/GenBank/DDBJ whole genome shotgun (WGS) entry which is preliminary data.</text>
</comment>
<dbReference type="GO" id="GO:0009102">
    <property type="term" value="P:biotin biosynthetic process"/>
    <property type="evidence" value="ECO:0007669"/>
    <property type="project" value="TreeGrafter"/>
</dbReference>
<dbReference type="InterPro" id="IPR015424">
    <property type="entry name" value="PyrdxlP-dep_Trfase"/>
</dbReference>
<keyword evidence="6" id="KW-1185">Reference proteome</keyword>
<evidence type="ECO:0000256" key="1">
    <source>
        <dbReference type="ARBA" id="ARBA00022576"/>
    </source>
</evidence>
<dbReference type="CDD" id="cd03109">
    <property type="entry name" value="DTBS"/>
    <property type="match status" value="1"/>
</dbReference>
<evidence type="ECO:0000313" key="5">
    <source>
        <dbReference type="EMBL" id="GHP05255.1"/>
    </source>
</evidence>
<proteinExistence type="predicted"/>
<dbReference type="SUPFAM" id="SSF52540">
    <property type="entry name" value="P-loop containing nucleoside triphosphate hydrolases"/>
    <property type="match status" value="1"/>
</dbReference>
<feature type="compositionally biased region" description="Low complexity" evidence="4">
    <location>
        <begin position="147"/>
        <end position="166"/>
    </location>
</feature>
<evidence type="ECO:0000256" key="3">
    <source>
        <dbReference type="ARBA" id="ARBA00022898"/>
    </source>
</evidence>
<dbReference type="SUPFAM" id="SSF53383">
    <property type="entry name" value="PLP-dependent transferases"/>
    <property type="match status" value="1"/>
</dbReference>
<dbReference type="Pfam" id="PF13500">
    <property type="entry name" value="AAA_26"/>
    <property type="match status" value="1"/>
</dbReference>
<dbReference type="PANTHER" id="PTHR42684">
    <property type="entry name" value="ADENOSYLMETHIONINE-8-AMINO-7-OXONONANOATE AMINOTRANSFERASE"/>
    <property type="match status" value="1"/>
</dbReference>
<dbReference type="CDD" id="cd00610">
    <property type="entry name" value="OAT_like"/>
    <property type="match status" value="1"/>
</dbReference>
<keyword evidence="3" id="KW-0663">Pyridoxal phosphate</keyword>
<dbReference type="EMBL" id="BNJQ01000009">
    <property type="protein sequence ID" value="GHP05255.1"/>
    <property type="molecule type" value="Genomic_DNA"/>
</dbReference>
<dbReference type="InterPro" id="IPR005814">
    <property type="entry name" value="Aminotrans_3"/>
</dbReference>
<dbReference type="InterPro" id="IPR015421">
    <property type="entry name" value="PyrdxlP-dep_Trfase_major"/>
</dbReference>
<keyword evidence="2" id="KW-0808">Transferase</keyword>
<reference evidence="5" key="1">
    <citation type="submission" date="2020-10" db="EMBL/GenBank/DDBJ databases">
        <title>Unveiling of a novel bifunctional photoreceptor, Dualchrome1, isolated from a cosmopolitan green alga.</title>
        <authorList>
            <person name="Suzuki S."/>
            <person name="Kawachi M."/>
        </authorList>
    </citation>
    <scope>NUCLEOTIDE SEQUENCE</scope>
    <source>
        <strain evidence="5">NIES 2893</strain>
    </source>
</reference>
<evidence type="ECO:0008006" key="7">
    <source>
        <dbReference type="Google" id="ProtNLM"/>
    </source>
</evidence>
<dbReference type="InterPro" id="IPR015422">
    <property type="entry name" value="PyrdxlP-dep_Trfase_small"/>
</dbReference>
<organism evidence="5 6">
    <name type="scientific">Pycnococcus provasolii</name>
    <dbReference type="NCBI Taxonomy" id="41880"/>
    <lineage>
        <taxon>Eukaryota</taxon>
        <taxon>Viridiplantae</taxon>
        <taxon>Chlorophyta</taxon>
        <taxon>Pseudoscourfieldiophyceae</taxon>
        <taxon>Pseudoscourfieldiales</taxon>
        <taxon>Pycnococcaceae</taxon>
        <taxon>Pycnococcus</taxon>
    </lineage>
</organism>
<evidence type="ECO:0000256" key="2">
    <source>
        <dbReference type="ARBA" id="ARBA00022679"/>
    </source>
</evidence>
<protein>
    <recommendedName>
        <fullName evidence="7">7,8-diamino-pelargonic acid aminotransferase</fullName>
    </recommendedName>
</protein>
<dbReference type="Pfam" id="PF00202">
    <property type="entry name" value="Aminotran_3"/>
    <property type="match status" value="1"/>
</dbReference>
<keyword evidence="1" id="KW-0032">Aminotransferase</keyword>
<feature type="region of interest" description="Disordered" evidence="4">
    <location>
        <begin position="141"/>
        <end position="166"/>
    </location>
</feature>
<dbReference type="GO" id="GO:0030170">
    <property type="term" value="F:pyridoxal phosphate binding"/>
    <property type="evidence" value="ECO:0007669"/>
    <property type="project" value="InterPro"/>
</dbReference>
<evidence type="ECO:0000256" key="4">
    <source>
        <dbReference type="SAM" id="MobiDB-lite"/>
    </source>
</evidence>
<dbReference type="Proteomes" id="UP000660262">
    <property type="component" value="Unassembled WGS sequence"/>
</dbReference>
<dbReference type="OrthoDB" id="425114at2759"/>
<gene>
    <name evidence="5" type="ORF">PPROV_000400700</name>
</gene>